<dbReference type="EMBL" id="RHLK01000003">
    <property type="protein sequence ID" value="MVO99457.1"/>
    <property type="molecule type" value="Genomic_DNA"/>
</dbReference>
<dbReference type="OrthoDB" id="5464839at2"/>
<keyword evidence="3" id="KW-1185">Reference proteome</keyword>
<name>A0A7X3FGX6_9BACL</name>
<gene>
    <name evidence="2" type="ORF">EDM21_07940</name>
</gene>
<accession>A0A7X3FGX6</accession>
<protein>
    <submittedName>
        <fullName evidence="2">DinB family protein</fullName>
    </submittedName>
</protein>
<sequence length="176" mass="20013">MVKFQDINPFMDKVRQDLMNVLHSFGPDEKQLREQPDGWTVTEVVEHLSKLEGIILYQLTQVVGKEPAGPSEAPEDKVTDVMEILQNNGVIGKKIDAPEPSRPTGTLSYEEALQKLEEVRAKTKAFIPKLAERNTNDLLFPHPLGFELNAAQWAHFIAIHETAHVRQLQRIREANR</sequence>
<organism evidence="2 3">
    <name type="scientific">Paenibacillus lutrae</name>
    <dbReference type="NCBI Taxonomy" id="2078573"/>
    <lineage>
        <taxon>Bacteria</taxon>
        <taxon>Bacillati</taxon>
        <taxon>Bacillota</taxon>
        <taxon>Bacilli</taxon>
        <taxon>Bacillales</taxon>
        <taxon>Paenibacillaceae</taxon>
        <taxon>Paenibacillus</taxon>
    </lineage>
</organism>
<dbReference type="RefSeq" id="WP_157334437.1">
    <property type="nucleotide sequence ID" value="NZ_RHLK01000003.1"/>
</dbReference>
<dbReference type="SUPFAM" id="SSF109854">
    <property type="entry name" value="DinB/YfiT-like putative metalloenzymes"/>
    <property type="match status" value="1"/>
</dbReference>
<dbReference type="Pfam" id="PF12867">
    <property type="entry name" value="DinB_2"/>
    <property type="match status" value="1"/>
</dbReference>
<evidence type="ECO:0000259" key="1">
    <source>
        <dbReference type="Pfam" id="PF12867"/>
    </source>
</evidence>
<evidence type="ECO:0000313" key="2">
    <source>
        <dbReference type="EMBL" id="MVO99457.1"/>
    </source>
</evidence>
<dbReference type="Gene3D" id="1.20.120.450">
    <property type="entry name" value="dinb family like domain"/>
    <property type="match status" value="1"/>
</dbReference>
<dbReference type="Proteomes" id="UP000490800">
    <property type="component" value="Unassembled WGS sequence"/>
</dbReference>
<comment type="caution">
    <text evidence="2">The sequence shown here is derived from an EMBL/GenBank/DDBJ whole genome shotgun (WGS) entry which is preliminary data.</text>
</comment>
<reference evidence="2 3" key="1">
    <citation type="journal article" date="2019" name="Microorganisms">
        <title>Paenibacillus lutrae sp. nov., A Chitinolytic Species Isolated from A River Otter in Castril Natural Park, Granada, Spain.</title>
        <authorList>
            <person name="Rodriguez M."/>
            <person name="Reina J.C."/>
            <person name="Bejar V."/>
            <person name="Llamas I."/>
        </authorList>
    </citation>
    <scope>NUCLEOTIDE SEQUENCE [LARGE SCALE GENOMIC DNA]</scope>
    <source>
        <strain evidence="2 3">N10</strain>
    </source>
</reference>
<dbReference type="InterPro" id="IPR034660">
    <property type="entry name" value="DinB/YfiT-like"/>
</dbReference>
<proteinExistence type="predicted"/>
<evidence type="ECO:0000313" key="3">
    <source>
        <dbReference type="Proteomes" id="UP000490800"/>
    </source>
</evidence>
<dbReference type="AlphaFoldDB" id="A0A7X3FGX6"/>
<dbReference type="InterPro" id="IPR024775">
    <property type="entry name" value="DinB-like"/>
</dbReference>
<feature type="domain" description="DinB-like" evidence="1">
    <location>
        <begin position="12"/>
        <end position="168"/>
    </location>
</feature>